<dbReference type="KEGG" id="mrob:HH214_07800"/>
<keyword evidence="2" id="KW-1185">Reference proteome</keyword>
<sequence>MESKQLQVEWTKRSLTDTLAIKRYLLRKLSPKELSKFYKLLQHFEKLVAIYPDLYPASTTKPGLHRAVLSKELSVYYTVSETKITVIAALDNRMDFTKKL</sequence>
<accession>A0A7L5DYD1</accession>
<organism evidence="1 2">
    <name type="scientific">Mucilaginibacter robiniae</name>
    <dbReference type="NCBI Taxonomy" id="2728022"/>
    <lineage>
        <taxon>Bacteria</taxon>
        <taxon>Pseudomonadati</taxon>
        <taxon>Bacteroidota</taxon>
        <taxon>Sphingobacteriia</taxon>
        <taxon>Sphingobacteriales</taxon>
        <taxon>Sphingobacteriaceae</taxon>
        <taxon>Mucilaginibacter</taxon>
    </lineage>
</organism>
<reference evidence="1 2" key="1">
    <citation type="submission" date="2020-04" db="EMBL/GenBank/DDBJ databases">
        <title>Genome sequencing of novel species.</title>
        <authorList>
            <person name="Heo J."/>
            <person name="Kim S.-J."/>
            <person name="Kim J.-S."/>
            <person name="Hong S.-B."/>
            <person name="Kwon S.-W."/>
        </authorList>
    </citation>
    <scope>NUCLEOTIDE SEQUENCE [LARGE SCALE GENOMIC DNA]</scope>
    <source>
        <strain evidence="1 2">F39-2</strain>
    </source>
</reference>
<proteinExistence type="predicted"/>
<evidence type="ECO:0000313" key="1">
    <source>
        <dbReference type="EMBL" id="QJD95781.1"/>
    </source>
</evidence>
<dbReference type="AlphaFoldDB" id="A0A7L5DYD1"/>
<dbReference type="Proteomes" id="UP000503278">
    <property type="component" value="Chromosome"/>
</dbReference>
<gene>
    <name evidence="1" type="ORF">HH214_07800</name>
</gene>
<dbReference type="InterPro" id="IPR035093">
    <property type="entry name" value="RelE/ParE_toxin_dom_sf"/>
</dbReference>
<dbReference type="EMBL" id="CP051682">
    <property type="protein sequence ID" value="QJD95781.1"/>
    <property type="molecule type" value="Genomic_DNA"/>
</dbReference>
<protein>
    <submittedName>
        <fullName evidence="1">Type II toxin-antitoxin system RelE/ParE family toxin</fullName>
    </submittedName>
</protein>
<name>A0A7L5DYD1_9SPHI</name>
<dbReference type="RefSeq" id="WP_169606788.1">
    <property type="nucleotide sequence ID" value="NZ_CP051682.1"/>
</dbReference>
<evidence type="ECO:0000313" key="2">
    <source>
        <dbReference type="Proteomes" id="UP000503278"/>
    </source>
</evidence>
<dbReference type="Gene3D" id="3.30.2310.20">
    <property type="entry name" value="RelE-like"/>
    <property type="match status" value="1"/>
</dbReference>